<sequence>MLAILFALEAKTAWYGPLVGPGRDISAAKALPVGSPELVDHGVPTPDPAYPRVEVPTFPVSTVASLLRIKISALGEIQRNHLFFFATCISPPIFFRPPPVS</sequence>
<evidence type="ECO:0000313" key="1">
    <source>
        <dbReference type="EMBL" id="SPE24415.1"/>
    </source>
</evidence>
<gene>
    <name evidence="1" type="ORF">SBA5_450065</name>
</gene>
<evidence type="ECO:0000313" key="2">
    <source>
        <dbReference type="Proteomes" id="UP000239735"/>
    </source>
</evidence>
<protein>
    <submittedName>
        <fullName evidence="1">Uncharacterized protein</fullName>
    </submittedName>
</protein>
<organism evidence="1 2">
    <name type="scientific">Candidatus Sulfuritelmatomonas gaucii</name>
    <dbReference type="NCBI Taxonomy" id="2043161"/>
    <lineage>
        <taxon>Bacteria</taxon>
        <taxon>Pseudomonadati</taxon>
        <taxon>Acidobacteriota</taxon>
        <taxon>Terriglobia</taxon>
        <taxon>Terriglobales</taxon>
        <taxon>Acidobacteriaceae</taxon>
        <taxon>Candidatus Sulfuritelmatomonas</taxon>
    </lineage>
</organism>
<proteinExistence type="predicted"/>
<reference evidence="2" key="1">
    <citation type="submission" date="2018-02" db="EMBL/GenBank/DDBJ databases">
        <authorList>
            <person name="Hausmann B."/>
        </authorList>
    </citation>
    <scope>NUCLEOTIDE SEQUENCE [LARGE SCALE GENOMIC DNA]</scope>
    <source>
        <strain evidence="2">Peat soil MAG SbA5</strain>
    </source>
</reference>
<dbReference type="Proteomes" id="UP000239735">
    <property type="component" value="Unassembled WGS sequence"/>
</dbReference>
<name>A0A2N9LMV7_9BACT</name>
<accession>A0A2N9LMV7</accession>
<dbReference type="AlphaFoldDB" id="A0A2N9LMV7"/>
<dbReference type="EMBL" id="OKRB01000103">
    <property type="protein sequence ID" value="SPE24415.1"/>
    <property type="molecule type" value="Genomic_DNA"/>
</dbReference>